<dbReference type="InterPro" id="IPR046985">
    <property type="entry name" value="IP5"/>
</dbReference>
<keyword evidence="3" id="KW-0255">Endonuclease</keyword>
<name>A0A5C3M603_9AGAR</name>
<evidence type="ECO:0000256" key="1">
    <source>
        <dbReference type="SAM" id="MobiDB-lite"/>
    </source>
</evidence>
<feature type="region of interest" description="Disordered" evidence="1">
    <location>
        <begin position="478"/>
        <end position="509"/>
    </location>
</feature>
<feature type="compositionally biased region" description="Polar residues" evidence="1">
    <location>
        <begin position="621"/>
        <end position="632"/>
    </location>
</feature>
<dbReference type="GO" id="GO:0004519">
    <property type="term" value="F:endonuclease activity"/>
    <property type="evidence" value="ECO:0007669"/>
    <property type="project" value="UniProtKB-KW"/>
</dbReference>
<dbReference type="Proteomes" id="UP000308652">
    <property type="component" value="Unassembled WGS sequence"/>
</dbReference>
<evidence type="ECO:0000313" key="4">
    <source>
        <dbReference type="Proteomes" id="UP000308652"/>
    </source>
</evidence>
<sequence length="792" mass="88005">MSQTTKKISTVDPRFLKVRILTWNMHDSLPKGNLDELFGKVPLYASTNTQRGEFPRLPEDGDHPYHFVVVAGQECPSLSGIPMGLGAGFKLKDKSDKEKDREKPKDVDKDDKPRSRNKEKDRADIEETIPSGWTSMVEDWLCHGAGSATRTCSPTVADVSGPKPLIKRVSSREPRKGPYQLLVKERMMGIYLAIYIHRDLRSLVRGTSKSAVTAGLIGGRVGNKGGVGISVNLDGTTLLFLNAHLAAHEGKVNHRLSNLTKIKAELEVDDFLSNDDPRALAEDLTDKFDFTFLCGDLNFRLDISRLHADWLIARQGNRVYSINREYTQALAFDQLKNLMQSGEGFAGFHEGPINFAPTFKYDVLRTLKHARRHGSKLGRWKHGEPRTPILTEVEEKELEELEAQEAEGDVGEGGEAASVTSSVWTSMKSHRTDRDADESDFFAGSPPTPTIVTSASKVSVATTAVHKAKAKWLSLLSPSSATSPTRRSKSKQTEAWVKKSELPSSTQDGTAVVPLTPLLLSRLPSLSRPERRHLKPPPMIFISSTKSSTPSDDEQEIDEKGVYDSSHKKRVPSWCDRILWKCTVEPDPEPSEEEVHTRPRNRVTQFFFDAFKTKTGRTRQDSYTSVLSNGTADSHGYPPVDSPLVNFPGLPSAPPELAHVRSNENMRLTNNSPPFGDGRLRRSNSAHSPPPTAPLPSDRPPVRRATAGPLLSPQSRDHPHSASRWRFLPSFLSPNHVQDTIEYIPTAEIPPPPPRKGDVVCLSYSTLDDRSMRRLEGRSDHRPVIGSYALYI</sequence>
<organism evidence="3 4">
    <name type="scientific">Crucibulum laeve</name>
    <dbReference type="NCBI Taxonomy" id="68775"/>
    <lineage>
        <taxon>Eukaryota</taxon>
        <taxon>Fungi</taxon>
        <taxon>Dikarya</taxon>
        <taxon>Basidiomycota</taxon>
        <taxon>Agaricomycotina</taxon>
        <taxon>Agaricomycetes</taxon>
        <taxon>Agaricomycetidae</taxon>
        <taxon>Agaricales</taxon>
        <taxon>Agaricineae</taxon>
        <taxon>Nidulariaceae</taxon>
        <taxon>Crucibulum</taxon>
    </lineage>
</organism>
<protein>
    <submittedName>
        <fullName evidence="3">Endonuclease/exonuclease/phosphatase</fullName>
    </submittedName>
</protein>
<dbReference type="PANTHER" id="PTHR11200">
    <property type="entry name" value="INOSITOL 5-PHOSPHATASE"/>
    <property type="match status" value="1"/>
</dbReference>
<feature type="region of interest" description="Disordered" evidence="1">
    <location>
        <begin position="529"/>
        <end position="561"/>
    </location>
</feature>
<dbReference type="EMBL" id="ML213597">
    <property type="protein sequence ID" value="TFK40065.1"/>
    <property type="molecule type" value="Genomic_DNA"/>
</dbReference>
<feature type="compositionally biased region" description="Polar residues" evidence="1">
    <location>
        <begin position="418"/>
        <end position="427"/>
    </location>
</feature>
<feature type="region of interest" description="Disordered" evidence="1">
    <location>
        <begin position="403"/>
        <end position="443"/>
    </location>
</feature>
<feature type="compositionally biased region" description="Pro residues" evidence="1">
    <location>
        <begin position="688"/>
        <end position="699"/>
    </location>
</feature>
<dbReference type="PANTHER" id="PTHR11200:SF275">
    <property type="entry name" value="LD06095P"/>
    <property type="match status" value="1"/>
</dbReference>
<dbReference type="AlphaFoldDB" id="A0A5C3M603"/>
<dbReference type="STRING" id="68775.A0A5C3M603"/>
<dbReference type="GO" id="GO:0004527">
    <property type="term" value="F:exonuclease activity"/>
    <property type="evidence" value="ECO:0007669"/>
    <property type="project" value="UniProtKB-KW"/>
</dbReference>
<evidence type="ECO:0000313" key="3">
    <source>
        <dbReference type="EMBL" id="TFK40065.1"/>
    </source>
</evidence>
<accession>A0A5C3M603</accession>
<dbReference type="SMART" id="SM00128">
    <property type="entry name" value="IPPc"/>
    <property type="match status" value="1"/>
</dbReference>
<feature type="domain" description="Inositol polyphosphate-related phosphatase" evidence="2">
    <location>
        <begin position="87"/>
        <end position="435"/>
    </location>
</feature>
<keyword evidence="3" id="KW-0540">Nuclease</keyword>
<dbReference type="InterPro" id="IPR000300">
    <property type="entry name" value="IPPc"/>
</dbReference>
<gene>
    <name evidence="3" type="ORF">BDQ12DRAFT_704404</name>
</gene>
<keyword evidence="3" id="KW-0269">Exonuclease</keyword>
<keyword evidence="3" id="KW-0378">Hydrolase</keyword>
<dbReference type="OrthoDB" id="405996at2759"/>
<proteinExistence type="predicted"/>
<reference evidence="3 4" key="1">
    <citation type="journal article" date="2019" name="Nat. Ecol. Evol.">
        <title>Megaphylogeny resolves global patterns of mushroom evolution.</title>
        <authorList>
            <person name="Varga T."/>
            <person name="Krizsan K."/>
            <person name="Foldi C."/>
            <person name="Dima B."/>
            <person name="Sanchez-Garcia M."/>
            <person name="Sanchez-Ramirez S."/>
            <person name="Szollosi G.J."/>
            <person name="Szarkandi J.G."/>
            <person name="Papp V."/>
            <person name="Albert L."/>
            <person name="Andreopoulos W."/>
            <person name="Angelini C."/>
            <person name="Antonin V."/>
            <person name="Barry K.W."/>
            <person name="Bougher N.L."/>
            <person name="Buchanan P."/>
            <person name="Buyck B."/>
            <person name="Bense V."/>
            <person name="Catcheside P."/>
            <person name="Chovatia M."/>
            <person name="Cooper J."/>
            <person name="Damon W."/>
            <person name="Desjardin D."/>
            <person name="Finy P."/>
            <person name="Geml J."/>
            <person name="Haridas S."/>
            <person name="Hughes K."/>
            <person name="Justo A."/>
            <person name="Karasinski D."/>
            <person name="Kautmanova I."/>
            <person name="Kiss B."/>
            <person name="Kocsube S."/>
            <person name="Kotiranta H."/>
            <person name="LaButti K.M."/>
            <person name="Lechner B.E."/>
            <person name="Liimatainen K."/>
            <person name="Lipzen A."/>
            <person name="Lukacs Z."/>
            <person name="Mihaltcheva S."/>
            <person name="Morgado L.N."/>
            <person name="Niskanen T."/>
            <person name="Noordeloos M.E."/>
            <person name="Ohm R.A."/>
            <person name="Ortiz-Santana B."/>
            <person name="Ovrebo C."/>
            <person name="Racz N."/>
            <person name="Riley R."/>
            <person name="Savchenko A."/>
            <person name="Shiryaev A."/>
            <person name="Soop K."/>
            <person name="Spirin V."/>
            <person name="Szebenyi C."/>
            <person name="Tomsovsky M."/>
            <person name="Tulloss R.E."/>
            <person name="Uehling J."/>
            <person name="Grigoriev I.V."/>
            <person name="Vagvolgyi C."/>
            <person name="Papp T."/>
            <person name="Martin F.M."/>
            <person name="Miettinen O."/>
            <person name="Hibbett D.S."/>
            <person name="Nagy L.G."/>
        </authorList>
    </citation>
    <scope>NUCLEOTIDE SEQUENCE [LARGE SCALE GENOMIC DNA]</scope>
    <source>
        <strain evidence="3 4">CBS 166.37</strain>
    </source>
</reference>
<dbReference type="SUPFAM" id="SSF56219">
    <property type="entry name" value="DNase I-like"/>
    <property type="match status" value="1"/>
</dbReference>
<dbReference type="Pfam" id="PF22669">
    <property type="entry name" value="Exo_endo_phos2"/>
    <property type="match status" value="1"/>
</dbReference>
<feature type="region of interest" description="Disordered" evidence="1">
    <location>
        <begin position="618"/>
        <end position="722"/>
    </location>
</feature>
<feature type="compositionally biased region" description="Acidic residues" evidence="1">
    <location>
        <begin position="403"/>
        <end position="412"/>
    </location>
</feature>
<evidence type="ECO:0000259" key="2">
    <source>
        <dbReference type="SMART" id="SM00128"/>
    </source>
</evidence>
<feature type="compositionally biased region" description="Basic and acidic residues" evidence="1">
    <location>
        <begin position="90"/>
        <end position="125"/>
    </location>
</feature>
<feature type="region of interest" description="Disordered" evidence="1">
    <location>
        <begin position="87"/>
        <end position="128"/>
    </location>
</feature>
<keyword evidence="4" id="KW-1185">Reference proteome</keyword>
<dbReference type="GO" id="GO:0004439">
    <property type="term" value="F:phosphatidylinositol-4,5-bisphosphate 5-phosphatase activity"/>
    <property type="evidence" value="ECO:0007669"/>
    <property type="project" value="TreeGrafter"/>
</dbReference>
<dbReference type="Gene3D" id="3.60.10.10">
    <property type="entry name" value="Endonuclease/exonuclease/phosphatase"/>
    <property type="match status" value="2"/>
</dbReference>
<dbReference type="GO" id="GO:0046856">
    <property type="term" value="P:phosphatidylinositol dephosphorylation"/>
    <property type="evidence" value="ECO:0007669"/>
    <property type="project" value="InterPro"/>
</dbReference>
<dbReference type="InterPro" id="IPR036691">
    <property type="entry name" value="Endo/exonu/phosph_ase_sf"/>
</dbReference>